<dbReference type="InterPro" id="IPR017907">
    <property type="entry name" value="Znf_RING_CS"/>
</dbReference>
<dbReference type="SUPFAM" id="SSF57850">
    <property type="entry name" value="RING/U-box"/>
    <property type="match status" value="1"/>
</dbReference>
<keyword evidence="2 4" id="KW-0863">Zinc-finger</keyword>
<organism evidence="7 8">
    <name type="scientific">Carex littledalei</name>
    <dbReference type="NCBI Taxonomy" id="544730"/>
    <lineage>
        <taxon>Eukaryota</taxon>
        <taxon>Viridiplantae</taxon>
        <taxon>Streptophyta</taxon>
        <taxon>Embryophyta</taxon>
        <taxon>Tracheophyta</taxon>
        <taxon>Spermatophyta</taxon>
        <taxon>Magnoliopsida</taxon>
        <taxon>Liliopsida</taxon>
        <taxon>Poales</taxon>
        <taxon>Cyperaceae</taxon>
        <taxon>Cyperoideae</taxon>
        <taxon>Cariceae</taxon>
        <taxon>Carex</taxon>
        <taxon>Carex subgen. Euthyceras</taxon>
    </lineage>
</organism>
<comment type="caution">
    <text evidence="7">The sequence shown here is derived from an EMBL/GenBank/DDBJ whole genome shotgun (WGS) entry which is preliminary data.</text>
</comment>
<dbReference type="PANTHER" id="PTHR46537">
    <property type="entry name" value="OS11G0578200 PROTEIN"/>
    <property type="match status" value="1"/>
</dbReference>
<accession>A0A833QUL3</accession>
<dbReference type="AlphaFoldDB" id="A0A833QUL3"/>
<dbReference type="PANTHER" id="PTHR46537:SF3">
    <property type="entry name" value="E3 UBIQUITIN-PROTEIN LIGASE RING1A"/>
    <property type="match status" value="1"/>
</dbReference>
<dbReference type="PROSITE" id="PS50089">
    <property type="entry name" value="ZF_RING_2"/>
    <property type="match status" value="1"/>
</dbReference>
<dbReference type="Pfam" id="PF13923">
    <property type="entry name" value="zf-C3HC4_2"/>
    <property type="match status" value="1"/>
</dbReference>
<dbReference type="Proteomes" id="UP000623129">
    <property type="component" value="Unassembled WGS sequence"/>
</dbReference>
<dbReference type="InterPro" id="IPR044592">
    <property type="entry name" value="RING1A/B"/>
</dbReference>
<evidence type="ECO:0000313" key="7">
    <source>
        <dbReference type="EMBL" id="KAF3325463.1"/>
    </source>
</evidence>
<dbReference type="GO" id="GO:0008270">
    <property type="term" value="F:zinc ion binding"/>
    <property type="evidence" value="ECO:0007669"/>
    <property type="project" value="UniProtKB-KW"/>
</dbReference>
<evidence type="ECO:0000313" key="8">
    <source>
        <dbReference type="Proteomes" id="UP000623129"/>
    </source>
</evidence>
<evidence type="ECO:0000259" key="6">
    <source>
        <dbReference type="PROSITE" id="PS50089"/>
    </source>
</evidence>
<feature type="region of interest" description="Disordered" evidence="5">
    <location>
        <begin position="162"/>
        <end position="258"/>
    </location>
</feature>
<feature type="region of interest" description="Disordered" evidence="5">
    <location>
        <begin position="1"/>
        <end position="45"/>
    </location>
</feature>
<keyword evidence="8" id="KW-1185">Reference proteome</keyword>
<dbReference type="OrthoDB" id="337575at2759"/>
<name>A0A833QUL3_9POAL</name>
<keyword evidence="3" id="KW-0862">Zinc</keyword>
<keyword evidence="1" id="KW-0479">Metal-binding</keyword>
<evidence type="ECO:0000256" key="3">
    <source>
        <dbReference type="ARBA" id="ARBA00022833"/>
    </source>
</evidence>
<evidence type="ECO:0000256" key="2">
    <source>
        <dbReference type="ARBA" id="ARBA00022771"/>
    </source>
</evidence>
<dbReference type="SMART" id="SM00184">
    <property type="entry name" value="RING"/>
    <property type="match status" value="1"/>
</dbReference>
<dbReference type="Gene3D" id="3.30.40.10">
    <property type="entry name" value="Zinc/RING finger domain, C3HC4 (zinc finger)"/>
    <property type="match status" value="1"/>
</dbReference>
<proteinExistence type="predicted"/>
<evidence type="ECO:0000256" key="4">
    <source>
        <dbReference type="PROSITE-ProRule" id="PRU00175"/>
    </source>
</evidence>
<reference evidence="7" key="1">
    <citation type="submission" date="2020-01" db="EMBL/GenBank/DDBJ databases">
        <title>Genome sequence of Kobresia littledalei, the first chromosome-level genome in the family Cyperaceae.</title>
        <authorList>
            <person name="Qu G."/>
        </authorList>
    </citation>
    <scope>NUCLEOTIDE SEQUENCE</scope>
    <source>
        <strain evidence="7">C.B.Clarke</strain>
        <tissue evidence="7">Leaf</tissue>
    </source>
</reference>
<protein>
    <submittedName>
        <fullName evidence="7">Putative E3 ubiquitin-protein ligase RING1a isoform X1</fullName>
    </submittedName>
</protein>
<dbReference type="PROSITE" id="PS00518">
    <property type="entry name" value="ZF_RING_1"/>
    <property type="match status" value="1"/>
</dbReference>
<evidence type="ECO:0000256" key="5">
    <source>
        <dbReference type="SAM" id="MobiDB-lite"/>
    </source>
</evidence>
<dbReference type="EMBL" id="SWLB01000020">
    <property type="protein sequence ID" value="KAF3325463.1"/>
    <property type="molecule type" value="Genomic_DNA"/>
</dbReference>
<dbReference type="InterPro" id="IPR001841">
    <property type="entry name" value="Znf_RING"/>
</dbReference>
<evidence type="ECO:0000256" key="1">
    <source>
        <dbReference type="ARBA" id="ARBA00022723"/>
    </source>
</evidence>
<sequence length="450" mass="51184">MRSHDTMGGAGEREEEEVAEESIERGSMGEGEGGGSDTDRDTSDSFDQTDQFVCVNLEEIRKDVQCPICLGIIRKTRTVMECLHRFCRDCIDKSMRLGNNECPACRTHCASRRSLRDDPNFDALIAALYPDIDRFEKEELSFNEEEKRRNKMIQDSIAETFRRQSEVAGKKSAAKSPVPANARRSRKRGTGSARDVDPSGSDNDERQEQQDNIEEVNVARNGTHSSEEQSPPPPEERPKRRRKSRHSTNEEREIGEIENLQDSLNSSLLITWGRNGTRSRHARVPRLTKLIQHLRNSEEENNELNLNVNLVPLNGSNSPEMEKPYISCRPSVSISHLCHLVSIQNSCLAENVEIYMKKQSVRNSSGVFILSGEKSLTEILPFASLEKGELCKFWVNLDHNYTYNVLLVHNSIQEMPQINVPQRILKVTERKPYCVRSGTHYDGRTRGRQA</sequence>
<feature type="domain" description="RING-type" evidence="6">
    <location>
        <begin position="66"/>
        <end position="106"/>
    </location>
</feature>
<gene>
    <name evidence="7" type="ORF">FCM35_KLT10534</name>
</gene>
<dbReference type="CDD" id="cd16531">
    <property type="entry name" value="RING-HC_RING1-like"/>
    <property type="match status" value="1"/>
</dbReference>
<dbReference type="InterPro" id="IPR013083">
    <property type="entry name" value="Znf_RING/FYVE/PHD"/>
</dbReference>